<keyword evidence="3" id="KW-1185">Reference proteome</keyword>
<dbReference type="AlphaFoldDB" id="A0A0C3AHM4"/>
<protein>
    <submittedName>
        <fullName evidence="2">Uncharacterized protein</fullName>
    </submittedName>
</protein>
<dbReference type="InParanoid" id="A0A0C3AHM4"/>
<dbReference type="EMBL" id="KN833086">
    <property type="protein sequence ID" value="KIM73318.1"/>
    <property type="molecule type" value="Genomic_DNA"/>
</dbReference>
<evidence type="ECO:0000313" key="2">
    <source>
        <dbReference type="EMBL" id="KIM73318.1"/>
    </source>
</evidence>
<feature type="compositionally biased region" description="Basic and acidic residues" evidence="1">
    <location>
        <begin position="1"/>
        <end position="34"/>
    </location>
</feature>
<accession>A0A0C3AHM4</accession>
<feature type="region of interest" description="Disordered" evidence="1">
    <location>
        <begin position="1"/>
        <end position="52"/>
    </location>
</feature>
<dbReference type="Proteomes" id="UP000054166">
    <property type="component" value="Unassembled WGS sequence"/>
</dbReference>
<proteinExistence type="predicted"/>
<evidence type="ECO:0000313" key="3">
    <source>
        <dbReference type="Proteomes" id="UP000054166"/>
    </source>
</evidence>
<name>A0A0C3AHM4_PILCF</name>
<reference evidence="3" key="2">
    <citation type="submission" date="2015-01" db="EMBL/GenBank/DDBJ databases">
        <title>Evolutionary Origins and Diversification of the Mycorrhizal Mutualists.</title>
        <authorList>
            <consortium name="DOE Joint Genome Institute"/>
            <consortium name="Mycorrhizal Genomics Consortium"/>
            <person name="Kohler A."/>
            <person name="Kuo A."/>
            <person name="Nagy L.G."/>
            <person name="Floudas D."/>
            <person name="Copeland A."/>
            <person name="Barry K.W."/>
            <person name="Cichocki N."/>
            <person name="Veneault-Fourrey C."/>
            <person name="LaButti K."/>
            <person name="Lindquist E.A."/>
            <person name="Lipzen A."/>
            <person name="Lundell T."/>
            <person name="Morin E."/>
            <person name="Murat C."/>
            <person name="Riley R."/>
            <person name="Ohm R."/>
            <person name="Sun H."/>
            <person name="Tunlid A."/>
            <person name="Henrissat B."/>
            <person name="Grigoriev I.V."/>
            <person name="Hibbett D.S."/>
            <person name="Martin F."/>
        </authorList>
    </citation>
    <scope>NUCLEOTIDE SEQUENCE [LARGE SCALE GENOMIC DNA]</scope>
    <source>
        <strain evidence="3">F 1598</strain>
    </source>
</reference>
<sequence length="90" mass="10110">MTSTSRFHEKAPPSESWRGPERCGPPRDHFEESKSLSSSPPPPRAPESPLLSFVSSRTSSPAFVRFQRLLRLILPLPPPRSLSLSGFRRL</sequence>
<organism evidence="2 3">
    <name type="scientific">Piloderma croceum (strain F 1598)</name>
    <dbReference type="NCBI Taxonomy" id="765440"/>
    <lineage>
        <taxon>Eukaryota</taxon>
        <taxon>Fungi</taxon>
        <taxon>Dikarya</taxon>
        <taxon>Basidiomycota</taxon>
        <taxon>Agaricomycotina</taxon>
        <taxon>Agaricomycetes</taxon>
        <taxon>Agaricomycetidae</taxon>
        <taxon>Atheliales</taxon>
        <taxon>Atheliaceae</taxon>
        <taxon>Piloderma</taxon>
    </lineage>
</organism>
<gene>
    <name evidence="2" type="ORF">PILCRDRAFT_730380</name>
</gene>
<reference evidence="2 3" key="1">
    <citation type="submission" date="2014-04" db="EMBL/GenBank/DDBJ databases">
        <authorList>
            <consortium name="DOE Joint Genome Institute"/>
            <person name="Kuo A."/>
            <person name="Tarkka M."/>
            <person name="Buscot F."/>
            <person name="Kohler A."/>
            <person name="Nagy L.G."/>
            <person name="Floudas D."/>
            <person name="Copeland A."/>
            <person name="Barry K.W."/>
            <person name="Cichocki N."/>
            <person name="Veneault-Fourrey C."/>
            <person name="LaButti K."/>
            <person name="Lindquist E.A."/>
            <person name="Lipzen A."/>
            <person name="Lundell T."/>
            <person name="Morin E."/>
            <person name="Murat C."/>
            <person name="Sun H."/>
            <person name="Tunlid A."/>
            <person name="Henrissat B."/>
            <person name="Grigoriev I.V."/>
            <person name="Hibbett D.S."/>
            <person name="Martin F."/>
            <person name="Nordberg H.P."/>
            <person name="Cantor M.N."/>
            <person name="Hua S.X."/>
        </authorList>
    </citation>
    <scope>NUCLEOTIDE SEQUENCE [LARGE SCALE GENOMIC DNA]</scope>
    <source>
        <strain evidence="2 3">F 1598</strain>
    </source>
</reference>
<evidence type="ECO:0000256" key="1">
    <source>
        <dbReference type="SAM" id="MobiDB-lite"/>
    </source>
</evidence>
<dbReference type="HOGENOM" id="CLU_2441671_0_0_1"/>